<dbReference type="InterPro" id="IPR011701">
    <property type="entry name" value="MFS"/>
</dbReference>
<name>A0ABP8RTJ4_9PSEU</name>
<dbReference type="PANTHER" id="PTHR23508">
    <property type="entry name" value="CARBOXYLIC ACID TRANSPORTER PROTEIN HOMOLOG"/>
    <property type="match status" value="1"/>
</dbReference>
<keyword evidence="3 5" id="KW-1133">Transmembrane helix</keyword>
<feature type="transmembrane region" description="Helical" evidence="5">
    <location>
        <begin position="180"/>
        <end position="199"/>
    </location>
</feature>
<evidence type="ECO:0000259" key="6">
    <source>
        <dbReference type="PROSITE" id="PS50850"/>
    </source>
</evidence>
<reference evidence="8" key="1">
    <citation type="journal article" date="2019" name="Int. J. Syst. Evol. Microbiol.">
        <title>The Global Catalogue of Microorganisms (GCM) 10K type strain sequencing project: providing services to taxonomists for standard genome sequencing and annotation.</title>
        <authorList>
            <consortium name="The Broad Institute Genomics Platform"/>
            <consortium name="The Broad Institute Genome Sequencing Center for Infectious Disease"/>
            <person name="Wu L."/>
            <person name="Ma J."/>
        </authorList>
    </citation>
    <scope>NUCLEOTIDE SEQUENCE [LARGE SCALE GENOMIC DNA]</scope>
    <source>
        <strain evidence="8">JCM 17906</strain>
    </source>
</reference>
<dbReference type="InterPro" id="IPR005829">
    <property type="entry name" value="Sugar_transporter_CS"/>
</dbReference>
<dbReference type="Gene3D" id="1.20.1250.20">
    <property type="entry name" value="MFS general substrate transporter like domains"/>
    <property type="match status" value="1"/>
</dbReference>
<dbReference type="Pfam" id="PF07690">
    <property type="entry name" value="MFS_1"/>
    <property type="match status" value="1"/>
</dbReference>
<feature type="transmembrane region" description="Helical" evidence="5">
    <location>
        <begin position="149"/>
        <end position="174"/>
    </location>
</feature>
<dbReference type="RefSeq" id="WP_345417517.1">
    <property type="nucleotide sequence ID" value="NZ_BAABGT010000032.1"/>
</dbReference>
<comment type="caution">
    <text evidence="7">The sequence shown here is derived from an EMBL/GenBank/DDBJ whole genome shotgun (WGS) entry which is preliminary data.</text>
</comment>
<evidence type="ECO:0000256" key="3">
    <source>
        <dbReference type="ARBA" id="ARBA00022989"/>
    </source>
</evidence>
<evidence type="ECO:0000313" key="7">
    <source>
        <dbReference type="EMBL" id="GAA4546664.1"/>
    </source>
</evidence>
<dbReference type="PROSITE" id="PS50850">
    <property type="entry name" value="MFS"/>
    <property type="match status" value="1"/>
</dbReference>
<evidence type="ECO:0000313" key="8">
    <source>
        <dbReference type="Proteomes" id="UP001501598"/>
    </source>
</evidence>
<keyword evidence="8" id="KW-1185">Reference proteome</keyword>
<dbReference type="PROSITE" id="PS00216">
    <property type="entry name" value="SUGAR_TRANSPORT_1"/>
    <property type="match status" value="1"/>
</dbReference>
<feature type="transmembrane region" description="Helical" evidence="5">
    <location>
        <begin position="386"/>
        <end position="408"/>
    </location>
</feature>
<accession>A0ABP8RTJ4</accession>
<dbReference type="EMBL" id="BAABGT010000032">
    <property type="protein sequence ID" value="GAA4546664.1"/>
    <property type="molecule type" value="Genomic_DNA"/>
</dbReference>
<dbReference type="Proteomes" id="UP001501598">
    <property type="component" value="Unassembled WGS sequence"/>
</dbReference>
<evidence type="ECO:0000256" key="2">
    <source>
        <dbReference type="ARBA" id="ARBA00022692"/>
    </source>
</evidence>
<evidence type="ECO:0000256" key="5">
    <source>
        <dbReference type="SAM" id="Phobius"/>
    </source>
</evidence>
<organism evidence="7 8">
    <name type="scientific">Pseudonocardia xishanensis</name>
    <dbReference type="NCBI Taxonomy" id="630995"/>
    <lineage>
        <taxon>Bacteria</taxon>
        <taxon>Bacillati</taxon>
        <taxon>Actinomycetota</taxon>
        <taxon>Actinomycetes</taxon>
        <taxon>Pseudonocardiales</taxon>
        <taxon>Pseudonocardiaceae</taxon>
        <taxon>Pseudonocardia</taxon>
    </lineage>
</organism>
<dbReference type="InterPro" id="IPR020846">
    <property type="entry name" value="MFS_dom"/>
</dbReference>
<comment type="subcellular location">
    <subcellularLocation>
        <location evidence="1">Cell membrane</location>
        <topology evidence="1">Multi-pass membrane protein</topology>
    </subcellularLocation>
</comment>
<feature type="transmembrane region" description="Helical" evidence="5">
    <location>
        <begin position="292"/>
        <end position="310"/>
    </location>
</feature>
<sequence>MGPTAAPSVRQLIDSAPVSRFQRRVVLLCLLLGVADGFDALAIGYLLPAMSADWGVPAGEFGPALTVGLVGMLVGTTTLGPLADRIGRRTVLLIATVVYSLATATIVLVSSVEMLAVVRFVAGIGLGAVIPNLVAVAGEFMPTRARGRAILVVLAGTTLGGFLCGQVAAVMVPAFGWRSVYLVGVAFPLVLVAVALRALPESLMYLAVRGRVEQVRRSLGRIDPALSTAEIDLSDAVPERKAPRIPVGRLFGEGRAVDTVLLWLSWFATFVIVYFLYSWLPTLLTQVGVPQHVAILAMSLCLLANTVGGLTQGWLVDRRGDFASLTIGLPVAAVLILIVPAVFAKSWLLVVLICAIGFLAIGVNQALSTVTAALYPAEVRATGVGWAFGAGRVGSLVAPLVGGLLLTQGVASEVIFRLVAVPTVLGAITVAILVTRVHRARRRATQPVTA</sequence>
<dbReference type="SUPFAM" id="SSF103473">
    <property type="entry name" value="MFS general substrate transporter"/>
    <property type="match status" value="1"/>
</dbReference>
<feature type="transmembrane region" description="Helical" evidence="5">
    <location>
        <begin position="414"/>
        <end position="434"/>
    </location>
</feature>
<keyword evidence="4 5" id="KW-0472">Membrane</keyword>
<feature type="transmembrane region" description="Helical" evidence="5">
    <location>
        <begin position="61"/>
        <end position="83"/>
    </location>
</feature>
<feature type="transmembrane region" description="Helical" evidence="5">
    <location>
        <begin position="349"/>
        <end position="374"/>
    </location>
</feature>
<feature type="transmembrane region" description="Helical" evidence="5">
    <location>
        <begin position="322"/>
        <end position="343"/>
    </location>
</feature>
<dbReference type="InterPro" id="IPR036259">
    <property type="entry name" value="MFS_trans_sf"/>
</dbReference>
<feature type="transmembrane region" description="Helical" evidence="5">
    <location>
        <begin position="260"/>
        <end position="280"/>
    </location>
</feature>
<feature type="transmembrane region" description="Helical" evidence="5">
    <location>
        <begin position="25"/>
        <end position="49"/>
    </location>
</feature>
<evidence type="ECO:0000256" key="1">
    <source>
        <dbReference type="ARBA" id="ARBA00004651"/>
    </source>
</evidence>
<keyword evidence="2 5" id="KW-0812">Transmembrane</keyword>
<feature type="domain" description="Major facilitator superfamily (MFS) profile" evidence="6">
    <location>
        <begin position="25"/>
        <end position="438"/>
    </location>
</feature>
<dbReference type="PANTHER" id="PTHR23508:SF10">
    <property type="entry name" value="CARBOXYLIC ACID TRANSPORTER PROTEIN HOMOLOG"/>
    <property type="match status" value="1"/>
</dbReference>
<proteinExistence type="predicted"/>
<protein>
    <submittedName>
        <fullName evidence="7">Aromatic acid/H+ symport family MFS transporter</fullName>
    </submittedName>
</protein>
<gene>
    <name evidence="7" type="ORF">GCM10023175_29340</name>
</gene>
<evidence type="ECO:0000256" key="4">
    <source>
        <dbReference type="ARBA" id="ARBA00023136"/>
    </source>
</evidence>
<feature type="transmembrane region" description="Helical" evidence="5">
    <location>
        <begin position="90"/>
        <end position="110"/>
    </location>
</feature>
<feature type="transmembrane region" description="Helical" evidence="5">
    <location>
        <begin position="116"/>
        <end position="137"/>
    </location>
</feature>